<feature type="transmembrane region" description="Helical" evidence="7">
    <location>
        <begin position="160"/>
        <end position="182"/>
    </location>
</feature>
<proteinExistence type="predicted"/>
<feature type="transmembrane region" description="Helical" evidence="7">
    <location>
        <begin position="395"/>
        <end position="422"/>
    </location>
</feature>
<comment type="caution">
    <text evidence="8">The sequence shown here is derived from an EMBL/GenBank/DDBJ whole genome shotgun (WGS) entry which is preliminary data.</text>
</comment>
<dbReference type="CDD" id="cd13134">
    <property type="entry name" value="MATE_like_8"/>
    <property type="match status" value="1"/>
</dbReference>
<dbReference type="AlphaFoldDB" id="A0A9D9HQW6"/>
<dbReference type="InterPro" id="IPR047135">
    <property type="entry name" value="YsiQ"/>
</dbReference>
<feature type="transmembrane region" description="Helical" evidence="7">
    <location>
        <begin position="130"/>
        <end position="148"/>
    </location>
</feature>
<protein>
    <submittedName>
        <fullName evidence="8">MATE family efflux transporter</fullName>
    </submittedName>
</protein>
<comment type="subcellular location">
    <subcellularLocation>
        <location evidence="1">Cell membrane</location>
        <topology evidence="1">Multi-pass membrane protein</topology>
    </subcellularLocation>
</comment>
<keyword evidence="6 7" id="KW-0472">Membrane</keyword>
<keyword evidence="4 7" id="KW-0812">Transmembrane</keyword>
<feature type="transmembrane region" description="Helical" evidence="7">
    <location>
        <begin position="12"/>
        <end position="35"/>
    </location>
</feature>
<dbReference type="NCBIfam" id="TIGR00797">
    <property type="entry name" value="matE"/>
    <property type="match status" value="1"/>
</dbReference>
<dbReference type="PANTHER" id="PTHR42925">
    <property type="entry name" value="MULTIDRUG AND TOXIN EFFLUX PROTEIN MATE FAMILY"/>
    <property type="match status" value="1"/>
</dbReference>
<evidence type="ECO:0000256" key="6">
    <source>
        <dbReference type="ARBA" id="ARBA00023136"/>
    </source>
</evidence>
<feature type="transmembrane region" description="Helical" evidence="7">
    <location>
        <begin position="188"/>
        <end position="212"/>
    </location>
</feature>
<organism evidence="8 9">
    <name type="scientific">Candidatus Gallitreponema excrementavium</name>
    <dbReference type="NCBI Taxonomy" id="2840840"/>
    <lineage>
        <taxon>Bacteria</taxon>
        <taxon>Pseudomonadati</taxon>
        <taxon>Spirochaetota</taxon>
        <taxon>Spirochaetia</taxon>
        <taxon>Spirochaetales</taxon>
        <taxon>Candidatus Gallitreponema</taxon>
    </lineage>
</organism>
<dbReference type="GO" id="GO:0015297">
    <property type="term" value="F:antiporter activity"/>
    <property type="evidence" value="ECO:0007669"/>
    <property type="project" value="InterPro"/>
</dbReference>
<dbReference type="PANTHER" id="PTHR42925:SF2">
    <property type="entry name" value="NA+ DRIVEN MULTIDRUG EFFLUX PUMP"/>
    <property type="match status" value="1"/>
</dbReference>
<feature type="transmembrane region" description="Helical" evidence="7">
    <location>
        <begin position="88"/>
        <end position="110"/>
    </location>
</feature>
<reference evidence="8" key="2">
    <citation type="journal article" date="2021" name="PeerJ">
        <title>Extensive microbial diversity within the chicken gut microbiome revealed by metagenomics and culture.</title>
        <authorList>
            <person name="Gilroy R."/>
            <person name="Ravi A."/>
            <person name="Getino M."/>
            <person name="Pursley I."/>
            <person name="Horton D.L."/>
            <person name="Alikhan N.F."/>
            <person name="Baker D."/>
            <person name="Gharbi K."/>
            <person name="Hall N."/>
            <person name="Watson M."/>
            <person name="Adriaenssens E.M."/>
            <person name="Foster-Nyarko E."/>
            <person name="Jarju S."/>
            <person name="Secka A."/>
            <person name="Antonio M."/>
            <person name="Oren A."/>
            <person name="Chaudhuri R.R."/>
            <person name="La Ragione R."/>
            <person name="Hildebrand F."/>
            <person name="Pallen M.J."/>
        </authorList>
    </citation>
    <scope>NUCLEOTIDE SEQUENCE</scope>
    <source>
        <strain evidence="8">10532</strain>
    </source>
</reference>
<name>A0A9D9HQW6_9SPIR</name>
<gene>
    <name evidence="8" type="ORF">IAA81_09775</name>
</gene>
<dbReference type="PIRSF" id="PIRSF006603">
    <property type="entry name" value="DinF"/>
    <property type="match status" value="1"/>
</dbReference>
<feature type="transmembrane region" description="Helical" evidence="7">
    <location>
        <begin position="241"/>
        <end position="263"/>
    </location>
</feature>
<sequence>MNKERKEFLKSAALLVVPVAMQNLITTAINSLDVIMLGRVNEIVLAGASLGNQVYFNMSLFLFGITSGAAVLIAQYWGKKDLDSIKAIFGLGMKLGIAVSSLFALSAFFIPELLMRIFTDDTEIIRQGEIYLRIVCFSYPFTAVNMIYLNTMRSMEKVKIATLAYSISFFVNLIANGVLIFGPLGFPALGAAGAAWGTVIARFSESLVILFYDRKINRTLKFSIKFLVSKNGLLTRDFWKYALPVIINELSWGTGISMITGILGRLGSSVVAANAVAQVARQLSMIIGFGVAAAAAIEIGKKIGEGNREGAKDLGRRYAVLSVITGFIGAAVILIALPVMLKFLVLTPDAAKYLKMMMLVMSYFVIGQSINSCFVVGIFRAGGDTRFGLFFDLTFMWGIAILGGWIAAFVFHAPVTVVYMILLSDEVLKMPVAYGRYKSYKWLKNVTR</sequence>
<evidence type="ECO:0000313" key="9">
    <source>
        <dbReference type="Proteomes" id="UP000823638"/>
    </source>
</evidence>
<accession>A0A9D9HQW6</accession>
<feature type="transmembrane region" description="Helical" evidence="7">
    <location>
        <begin position="318"/>
        <end position="341"/>
    </location>
</feature>
<evidence type="ECO:0000256" key="1">
    <source>
        <dbReference type="ARBA" id="ARBA00004651"/>
    </source>
</evidence>
<evidence type="ECO:0000256" key="5">
    <source>
        <dbReference type="ARBA" id="ARBA00022989"/>
    </source>
</evidence>
<evidence type="ECO:0000256" key="7">
    <source>
        <dbReference type="SAM" id="Phobius"/>
    </source>
</evidence>
<evidence type="ECO:0000256" key="3">
    <source>
        <dbReference type="ARBA" id="ARBA00022475"/>
    </source>
</evidence>
<dbReference type="GO" id="GO:0042910">
    <property type="term" value="F:xenobiotic transmembrane transporter activity"/>
    <property type="evidence" value="ECO:0007669"/>
    <property type="project" value="InterPro"/>
</dbReference>
<keyword evidence="3" id="KW-1003">Cell membrane</keyword>
<reference evidence="8" key="1">
    <citation type="submission" date="2020-10" db="EMBL/GenBank/DDBJ databases">
        <authorList>
            <person name="Gilroy R."/>
        </authorList>
    </citation>
    <scope>NUCLEOTIDE SEQUENCE</scope>
    <source>
        <strain evidence="8">10532</strain>
    </source>
</reference>
<evidence type="ECO:0000313" key="8">
    <source>
        <dbReference type="EMBL" id="MBO8458496.1"/>
    </source>
</evidence>
<feature type="transmembrane region" description="Helical" evidence="7">
    <location>
        <begin position="361"/>
        <end position="383"/>
    </location>
</feature>
<dbReference type="InterPro" id="IPR048279">
    <property type="entry name" value="MdtK-like"/>
</dbReference>
<evidence type="ECO:0000256" key="2">
    <source>
        <dbReference type="ARBA" id="ARBA00022448"/>
    </source>
</evidence>
<dbReference type="Proteomes" id="UP000823638">
    <property type="component" value="Unassembled WGS sequence"/>
</dbReference>
<dbReference type="Pfam" id="PF01554">
    <property type="entry name" value="MatE"/>
    <property type="match status" value="2"/>
</dbReference>
<feature type="transmembrane region" description="Helical" evidence="7">
    <location>
        <begin position="275"/>
        <end position="297"/>
    </location>
</feature>
<keyword evidence="5 7" id="KW-1133">Transmembrane helix</keyword>
<feature type="transmembrane region" description="Helical" evidence="7">
    <location>
        <begin position="55"/>
        <end position="76"/>
    </location>
</feature>
<dbReference type="GO" id="GO:0005886">
    <property type="term" value="C:plasma membrane"/>
    <property type="evidence" value="ECO:0007669"/>
    <property type="project" value="UniProtKB-SubCell"/>
</dbReference>
<dbReference type="EMBL" id="JADIMM010000111">
    <property type="protein sequence ID" value="MBO8458496.1"/>
    <property type="molecule type" value="Genomic_DNA"/>
</dbReference>
<dbReference type="InterPro" id="IPR002528">
    <property type="entry name" value="MATE_fam"/>
</dbReference>
<keyword evidence="2" id="KW-0813">Transport</keyword>
<evidence type="ECO:0000256" key="4">
    <source>
        <dbReference type="ARBA" id="ARBA00022692"/>
    </source>
</evidence>